<dbReference type="EMBL" id="QKWK01000003">
    <property type="protein sequence ID" value="TXT13010.1"/>
    <property type="molecule type" value="Genomic_DNA"/>
</dbReference>
<evidence type="ECO:0000256" key="2">
    <source>
        <dbReference type="ARBA" id="ARBA00022490"/>
    </source>
</evidence>
<dbReference type="GO" id="GO:0000290">
    <property type="term" value="P:deadenylation-dependent decapping of nuclear-transcribed mRNA"/>
    <property type="evidence" value="ECO:0007669"/>
    <property type="project" value="TreeGrafter"/>
</dbReference>
<dbReference type="GO" id="GO:0003729">
    <property type="term" value="F:mRNA binding"/>
    <property type="evidence" value="ECO:0007669"/>
    <property type="project" value="TreeGrafter"/>
</dbReference>
<dbReference type="InterPro" id="IPR047575">
    <property type="entry name" value="Sm"/>
</dbReference>
<protein>
    <recommendedName>
        <fullName evidence="6">U6 snRNA-associated Sm-like protein LSm1</fullName>
    </recommendedName>
</protein>
<organism evidence="8 9">
    <name type="scientific">Vanrija humicola</name>
    <name type="common">Yeast</name>
    <name type="synonym">Cryptococcus humicola</name>
    <dbReference type="NCBI Taxonomy" id="5417"/>
    <lineage>
        <taxon>Eukaryota</taxon>
        <taxon>Fungi</taxon>
        <taxon>Dikarya</taxon>
        <taxon>Basidiomycota</taxon>
        <taxon>Agaricomycotina</taxon>
        <taxon>Tremellomycetes</taxon>
        <taxon>Trichosporonales</taxon>
        <taxon>Trichosporonaceae</taxon>
        <taxon>Vanrija</taxon>
    </lineage>
</organism>
<sequence length="135" mass="15152">MDALIPFTTSGSLVDLVDKKVLVVLRDGKKLIGVLRSYDQFANFLLEAAVERLHYKFEYSDVDIGVLLIRGENVVALGEVDLILEDNIPLQHIPADEIRAKIADAEKRRERDNVVKDKVMASLGFVSDRHEGDAY</sequence>
<evidence type="ECO:0000256" key="1">
    <source>
        <dbReference type="ARBA" id="ARBA00006850"/>
    </source>
</evidence>
<dbReference type="PANTHER" id="PTHR15588:SF8">
    <property type="entry name" value="U6 SNRNA-ASSOCIATED SM-LIKE PROTEIN LSM1"/>
    <property type="match status" value="1"/>
</dbReference>
<accession>A0A7D8Z2G1</accession>
<keyword evidence="3 6" id="KW-0507">mRNA processing</keyword>
<dbReference type="Proteomes" id="UP000473826">
    <property type="component" value="Unassembled WGS sequence"/>
</dbReference>
<dbReference type="AlphaFoldDB" id="A0A7D8Z2G1"/>
<dbReference type="Gene3D" id="2.30.30.100">
    <property type="match status" value="1"/>
</dbReference>
<dbReference type="InterPro" id="IPR044642">
    <property type="entry name" value="PTHR15588"/>
</dbReference>
<comment type="similarity">
    <text evidence="1 6">Belongs to the snRNP Sm proteins family.</text>
</comment>
<dbReference type="FunFam" id="2.30.30.100:FF:000045">
    <property type="entry name" value="U6 snRNA-associated Sm-like protein LSm1"/>
    <property type="match status" value="1"/>
</dbReference>
<dbReference type="InterPro" id="IPR010920">
    <property type="entry name" value="LSM_dom_sf"/>
</dbReference>
<evidence type="ECO:0000259" key="7">
    <source>
        <dbReference type="PROSITE" id="PS52002"/>
    </source>
</evidence>
<keyword evidence="4 6" id="KW-0694">RNA-binding</keyword>
<evidence type="ECO:0000313" key="9">
    <source>
        <dbReference type="Proteomes" id="UP000473826"/>
    </source>
</evidence>
<comment type="function">
    <text evidence="6">Component of the cytoplasmic LSM1-LSM7 complex which is involved in mRNA degradation.</text>
</comment>
<dbReference type="GO" id="GO:0006397">
    <property type="term" value="P:mRNA processing"/>
    <property type="evidence" value="ECO:0007669"/>
    <property type="project" value="UniProtKB-UniRule"/>
</dbReference>
<dbReference type="GO" id="GO:0000932">
    <property type="term" value="C:P-body"/>
    <property type="evidence" value="ECO:0007669"/>
    <property type="project" value="UniProtKB-SubCell"/>
</dbReference>
<evidence type="ECO:0000256" key="6">
    <source>
        <dbReference type="RuleBase" id="RU365047"/>
    </source>
</evidence>
<dbReference type="GO" id="GO:1990726">
    <property type="term" value="C:Lsm1-7-Pat1 complex"/>
    <property type="evidence" value="ECO:0007669"/>
    <property type="project" value="TreeGrafter"/>
</dbReference>
<dbReference type="GO" id="GO:1990904">
    <property type="term" value="C:ribonucleoprotein complex"/>
    <property type="evidence" value="ECO:0007669"/>
    <property type="project" value="UniProtKB-KW"/>
</dbReference>
<dbReference type="SUPFAM" id="SSF50182">
    <property type="entry name" value="Sm-like ribonucleoproteins"/>
    <property type="match status" value="1"/>
</dbReference>
<comment type="caution">
    <text evidence="8">The sequence shown here is derived from an EMBL/GenBank/DDBJ whole genome shotgun (WGS) entry which is preliminary data.</text>
</comment>
<dbReference type="PROSITE" id="PS52002">
    <property type="entry name" value="SM"/>
    <property type="match status" value="1"/>
</dbReference>
<dbReference type="CDD" id="cd01728">
    <property type="entry name" value="LSm1"/>
    <property type="match status" value="1"/>
</dbReference>
<keyword evidence="9" id="KW-1185">Reference proteome</keyword>
<feature type="domain" description="Sm" evidence="7">
    <location>
        <begin position="8"/>
        <end position="83"/>
    </location>
</feature>
<keyword evidence="2 6" id="KW-0963">Cytoplasm</keyword>
<keyword evidence="5 6" id="KW-0687">Ribonucleoprotein</keyword>
<dbReference type="Pfam" id="PF01423">
    <property type="entry name" value="LSM"/>
    <property type="match status" value="1"/>
</dbReference>
<proteinExistence type="inferred from homology"/>
<reference evidence="8 9" key="1">
    <citation type="journal article" date="2019" name="PLoS Genet.">
        <title>Convergent evolution of linked mating-type loci in basidiomycete fungi.</title>
        <authorList>
            <person name="Sun S."/>
            <person name="Coelho M.A."/>
            <person name="Heitman J."/>
            <person name="Nowrousian M."/>
        </authorList>
    </citation>
    <scope>NUCLEOTIDE SEQUENCE [LARGE SCALE GENOMIC DNA]</scope>
    <source>
        <strain evidence="8 9">CBS 4282</strain>
    </source>
</reference>
<dbReference type="InterPro" id="IPR034104">
    <property type="entry name" value="Lsm1"/>
</dbReference>
<dbReference type="InterPro" id="IPR001163">
    <property type="entry name" value="Sm_dom_euk/arc"/>
</dbReference>
<dbReference type="PANTHER" id="PTHR15588">
    <property type="entry name" value="LSM1"/>
    <property type="match status" value="1"/>
</dbReference>
<comment type="subcellular location">
    <subcellularLocation>
        <location evidence="6">Cytoplasm</location>
    </subcellularLocation>
    <subcellularLocation>
        <location evidence="6">Cytoplasm</location>
        <location evidence="6">P-body</location>
    </subcellularLocation>
</comment>
<name>A0A7D8Z2G1_VANHU</name>
<evidence type="ECO:0000256" key="3">
    <source>
        <dbReference type="ARBA" id="ARBA00022664"/>
    </source>
</evidence>
<dbReference type="OrthoDB" id="10263346at2759"/>
<gene>
    <name evidence="6" type="primary">LSM1</name>
    <name evidence="8" type="ORF">VHUM_01411</name>
</gene>
<dbReference type="SMART" id="SM00651">
    <property type="entry name" value="Sm"/>
    <property type="match status" value="1"/>
</dbReference>
<comment type="subunit">
    <text evidence="6">Component of the heptameric LSM1-LSM7 complex that forms a seven-membered ring structure with a donut shape.</text>
</comment>
<evidence type="ECO:0000313" key="8">
    <source>
        <dbReference type="EMBL" id="TXT13010.1"/>
    </source>
</evidence>
<evidence type="ECO:0000256" key="5">
    <source>
        <dbReference type="ARBA" id="ARBA00023274"/>
    </source>
</evidence>
<evidence type="ECO:0000256" key="4">
    <source>
        <dbReference type="ARBA" id="ARBA00022884"/>
    </source>
</evidence>